<dbReference type="Gene3D" id="3.40.50.2000">
    <property type="entry name" value="Glycogen Phosphorylase B"/>
    <property type="match status" value="1"/>
</dbReference>
<evidence type="ECO:0008006" key="3">
    <source>
        <dbReference type="Google" id="ProtNLM"/>
    </source>
</evidence>
<accession>A0A1R0XSR9</accession>
<reference evidence="1 2" key="1">
    <citation type="submission" date="2016-10" db="EMBL/GenBank/DDBJ databases">
        <title>Paenibacillus species isolates.</title>
        <authorList>
            <person name="Beno S.M."/>
        </authorList>
    </citation>
    <scope>NUCLEOTIDE SEQUENCE [LARGE SCALE GENOMIC DNA]</scope>
    <source>
        <strain evidence="1 2">FSL H7-0710</strain>
    </source>
</reference>
<dbReference type="EMBL" id="MPTC01000020">
    <property type="protein sequence ID" value="OMD37952.1"/>
    <property type="molecule type" value="Genomic_DNA"/>
</dbReference>
<proteinExistence type="predicted"/>
<gene>
    <name evidence="1" type="ORF">BSK52_20340</name>
</gene>
<organism evidence="1 2">
    <name type="scientific">Paenibacillus odorifer</name>
    <dbReference type="NCBI Taxonomy" id="189426"/>
    <lineage>
        <taxon>Bacteria</taxon>
        <taxon>Bacillati</taxon>
        <taxon>Bacillota</taxon>
        <taxon>Bacilli</taxon>
        <taxon>Bacillales</taxon>
        <taxon>Paenibacillaceae</taxon>
        <taxon>Paenibacillus</taxon>
    </lineage>
</organism>
<dbReference type="AlphaFoldDB" id="A0A1R0XSR9"/>
<dbReference type="Proteomes" id="UP000187439">
    <property type="component" value="Unassembled WGS sequence"/>
</dbReference>
<protein>
    <recommendedName>
        <fullName evidence="3">Glycosyltransferase subfamily 4-like N-terminal domain-containing protein</fullName>
    </recommendedName>
</protein>
<sequence>MRILFIAGQSIKSNSSVTMMNLAYIQGLVELGHELHILTSKLPENHISIDDGLVIPEGVKIYEFPLSTVFNHLSNKKKGVNSKKKYSSFIKDVLRRIYYKFSIYDSQKSWIKNARKVTFENDYFDLIISSSDPKHTHLFAMEIINLHKVRFGKWIQIWGDPLFLDITRKRNYMNKRLLKEEKRVMSAADKVFYVSPFTAQKQKELFPTLANKIDYILIPFLIRDETEPRAIEMSDMVFGYFGDYNSDVRNLEHLYTAALDLNLNLIVRGNSNKPVPSTSNIDSSSRVSIKELEEIERNTDVYIHLCNSRGTQIPAKVYYYSGTLKPILFILDGEVNPIYEFFSKYERYYFCENKKEKIIQAMNEIRSRNNIKIKSRVIEEMSPISIATELLLKTERNDDGDY</sequence>
<dbReference type="SUPFAM" id="SSF53756">
    <property type="entry name" value="UDP-Glycosyltransferase/glycogen phosphorylase"/>
    <property type="match status" value="1"/>
</dbReference>
<evidence type="ECO:0000313" key="2">
    <source>
        <dbReference type="Proteomes" id="UP000187439"/>
    </source>
</evidence>
<comment type="caution">
    <text evidence="1">The sequence shown here is derived from an EMBL/GenBank/DDBJ whole genome shotgun (WGS) entry which is preliminary data.</text>
</comment>
<evidence type="ECO:0000313" key="1">
    <source>
        <dbReference type="EMBL" id="OMD37952.1"/>
    </source>
</evidence>
<name>A0A1R0XSR9_9BACL</name>